<dbReference type="Proteomes" id="UP000463138">
    <property type="component" value="Unassembled WGS sequence"/>
</dbReference>
<dbReference type="OrthoDB" id="2606812at2"/>
<keyword evidence="2" id="KW-1185">Reference proteome</keyword>
<organism evidence="1 2">
    <name type="scientific">Halopseudomonas laoshanensis</name>
    <dbReference type="NCBI Taxonomy" id="2268758"/>
    <lineage>
        <taxon>Bacteria</taxon>
        <taxon>Pseudomonadati</taxon>
        <taxon>Pseudomonadota</taxon>
        <taxon>Gammaproteobacteria</taxon>
        <taxon>Pseudomonadales</taxon>
        <taxon>Pseudomonadaceae</taxon>
        <taxon>Halopseudomonas</taxon>
    </lineage>
</organism>
<dbReference type="AlphaFoldDB" id="A0A7V7KXD2"/>
<accession>A0A7V7KXD2</accession>
<proteinExistence type="predicted"/>
<evidence type="ECO:0000313" key="1">
    <source>
        <dbReference type="EMBL" id="KAA0694332.1"/>
    </source>
</evidence>
<name>A0A7V7KXD2_9GAMM</name>
<protein>
    <submittedName>
        <fullName evidence="1">Uncharacterized protein</fullName>
    </submittedName>
</protein>
<reference evidence="1 2" key="1">
    <citation type="submission" date="2018-07" db="EMBL/GenBank/DDBJ databases">
        <title>Pseudomonas laoshanensis sp. nov., isolated from soil.</title>
        <authorList>
            <person name="Sun J."/>
            <person name="Yu L."/>
            <person name="Wang M."/>
            <person name="Zhang C."/>
        </authorList>
    </citation>
    <scope>NUCLEOTIDE SEQUENCE [LARGE SCALE GENOMIC DNA]</scope>
    <source>
        <strain evidence="1 2">Y22</strain>
    </source>
</reference>
<dbReference type="EMBL" id="QOVF01000003">
    <property type="protein sequence ID" value="KAA0694332.1"/>
    <property type="molecule type" value="Genomic_DNA"/>
</dbReference>
<sequence>MEASVADDWQYGLWSSLSLELLARAALSNISPVLLADSKNWRNITFALGNAPTAKKFNPISISTKEVLARLTELLPEFTEEMAGFCSKHTDDRNAELHTGEVIFGQNGTARWLPRFYQSCDTLLRSIGKNLSDFVEDAKHAESLIQSLGDDAARSVSQDISAHSKVWANKPDTDKKDAVLQATTWATRQSGHRVECPSCASVALLHGAPVGAVSTEINDEEDEVVQRQSMLPSSFECIACGLKISGFSKLSACDLGDTFSAKTIYTPAEYFGLYTEDELQEARDEVEASYTYEPDFNEY</sequence>
<gene>
    <name evidence="1" type="ORF">DT594_12410</name>
</gene>
<evidence type="ECO:0000313" key="2">
    <source>
        <dbReference type="Proteomes" id="UP000463138"/>
    </source>
</evidence>
<comment type="caution">
    <text evidence="1">The sequence shown here is derived from an EMBL/GenBank/DDBJ whole genome shotgun (WGS) entry which is preliminary data.</text>
</comment>